<sequence>MMGPIDYAGPLAQLANAPTFLDREIQRSLGRAQVDQAEANSALMRQKVAADIADRQQQEQYGREVSMALESGDPRAISSLIARYPQFKDALKTNWDQMDTLRQRSEMRQAAGVWSALNAGNTNAAIKIFEDRITSDRAAGQDTSEDEQAVALLKSGDPKAINTVKGQLGLFMASVVPDKFSSVVEQLGTGTDKKDWKVVGGTVGYGGDDGQWHTAYVAPQYRELEVTDPVTGEVRKSIVTVGGEGGTGPTSGAPSGGFESFYEGFLAPAEGGFVASDGRSGAPANFGVNQAANPDIDVRSLTRDQAKQIMRERYWEPSGADQISDPRLQAIHADTAVNMGVGRAKEFLAKSNGDPASYLALREQHYRKLGGKDLDGWLKRNANLARYAGVGAGGGAASVTPRVAAMGAPVAPKEKTRILTAQEVATIPGLDPNVVYQQSSEGTITPVGGQKQGQLKPLPAPVLQARASNVAALRNIDSALSLLDPKNRSEAAKNARKAIGTGTGMLGDTFTQWNDPKGVDFRAQIGQIGGIIIKDTSGAAVSLSEDQRLAKWVPMVTDTPTAAAGKLKNLKREIMQRNQAIADTFSEDQGYRSIDGGGSAPVRVRSIQEANALKPGTFYIRPDGKLMRR</sequence>
<reference evidence="2 3" key="1">
    <citation type="submission" date="2014-05" db="EMBL/GenBank/DDBJ databases">
        <title>Genome Announcement of Sphingobium lucknowense F2.</title>
        <authorList>
            <person name="Lal R."/>
            <person name="Negi V."/>
            <person name="Lata P."/>
            <person name="Sangwan N."/>
            <person name="Gupta S.K."/>
            <person name="Rao D.L.N."/>
            <person name="Das S."/>
        </authorList>
    </citation>
    <scope>NUCLEOTIDE SEQUENCE [LARGE SCALE GENOMIC DNA]</scope>
    <source>
        <strain evidence="2 3">F2</strain>
    </source>
</reference>
<dbReference type="SUPFAM" id="SSF53955">
    <property type="entry name" value="Lysozyme-like"/>
    <property type="match status" value="1"/>
</dbReference>
<evidence type="ECO:0000259" key="1">
    <source>
        <dbReference type="Pfam" id="PF05838"/>
    </source>
</evidence>
<dbReference type="EMBL" id="JANF02000027">
    <property type="protein sequence ID" value="KER37290.1"/>
    <property type="molecule type" value="Genomic_DNA"/>
</dbReference>
<accession>A0A8E0WUA2</accession>
<evidence type="ECO:0000313" key="3">
    <source>
        <dbReference type="Proteomes" id="UP000028135"/>
    </source>
</evidence>
<feature type="domain" description="TtsA-like Glycoside hydrolase family 108" evidence="1">
    <location>
        <begin position="268"/>
        <end position="340"/>
    </location>
</feature>
<dbReference type="InterPro" id="IPR008565">
    <property type="entry name" value="TtsA-like_GH18_dom"/>
</dbReference>
<dbReference type="InterPro" id="IPR023346">
    <property type="entry name" value="Lysozyme-like_dom_sf"/>
</dbReference>
<name>A0A8E0WUA2_9SPHN</name>
<protein>
    <recommendedName>
        <fullName evidence="1">TtsA-like Glycoside hydrolase family 108 domain-containing protein</fullName>
    </recommendedName>
</protein>
<dbReference type="Gene3D" id="1.20.141.10">
    <property type="entry name" value="Chitosanase, subunit A, domain 1"/>
    <property type="match status" value="1"/>
</dbReference>
<dbReference type="AlphaFoldDB" id="A0A8E0WUA2"/>
<comment type="caution">
    <text evidence="2">The sequence shown here is derived from an EMBL/GenBank/DDBJ whole genome shotgun (WGS) entry which is preliminary data.</text>
</comment>
<proteinExistence type="predicted"/>
<dbReference type="RefSeq" id="WP_020820801.1">
    <property type="nucleotide sequence ID" value="NZ_JANF02000027.1"/>
</dbReference>
<dbReference type="Proteomes" id="UP000028135">
    <property type="component" value="Unassembled WGS sequence"/>
</dbReference>
<gene>
    <name evidence="2" type="ORF">AL00_06365</name>
</gene>
<dbReference type="Pfam" id="PF05838">
    <property type="entry name" value="Glyco_hydro_108"/>
    <property type="match status" value="1"/>
</dbReference>
<organism evidence="2 3">
    <name type="scientific">Sphingobium indicum F2</name>
    <dbReference type="NCBI Taxonomy" id="1450518"/>
    <lineage>
        <taxon>Bacteria</taxon>
        <taxon>Pseudomonadati</taxon>
        <taxon>Pseudomonadota</taxon>
        <taxon>Alphaproteobacteria</taxon>
        <taxon>Sphingomonadales</taxon>
        <taxon>Sphingomonadaceae</taxon>
        <taxon>Sphingobium</taxon>
    </lineage>
</organism>
<evidence type="ECO:0000313" key="2">
    <source>
        <dbReference type="EMBL" id="KER37290.1"/>
    </source>
</evidence>